<proteinExistence type="inferred from homology"/>
<dbReference type="AlphaFoldDB" id="A0A412WVG6"/>
<protein>
    <submittedName>
        <fullName evidence="12">Insulinase family protein</fullName>
    </submittedName>
</protein>
<accession>A0A412WVG6</accession>
<dbReference type="InterPro" id="IPR050626">
    <property type="entry name" value="Peptidase_M16"/>
</dbReference>
<dbReference type="Pfam" id="PF00675">
    <property type="entry name" value="Peptidase_M16"/>
    <property type="match status" value="1"/>
</dbReference>
<dbReference type="Gene3D" id="3.30.830.10">
    <property type="entry name" value="Metalloenzyme, LuxS/M16 peptidase-like"/>
    <property type="match status" value="4"/>
</dbReference>
<evidence type="ECO:0000256" key="1">
    <source>
        <dbReference type="ARBA" id="ARBA00001947"/>
    </source>
</evidence>
<dbReference type="InterPro" id="IPR007863">
    <property type="entry name" value="Peptidase_M16_C"/>
</dbReference>
<evidence type="ECO:0000313" key="13">
    <source>
        <dbReference type="EMBL" id="RHM40819.1"/>
    </source>
</evidence>
<dbReference type="SUPFAM" id="SSF63411">
    <property type="entry name" value="LuxS/MPP-like metallohydrolase"/>
    <property type="match status" value="4"/>
</dbReference>
<dbReference type="GO" id="GO:0046872">
    <property type="term" value="F:metal ion binding"/>
    <property type="evidence" value="ECO:0007669"/>
    <property type="project" value="UniProtKB-KW"/>
</dbReference>
<feature type="chain" id="PRO_5036103687" evidence="9">
    <location>
        <begin position="21"/>
        <end position="928"/>
    </location>
</feature>
<dbReference type="InterPro" id="IPR011249">
    <property type="entry name" value="Metalloenz_LuxS/M16"/>
</dbReference>
<dbReference type="Proteomes" id="UP000286038">
    <property type="component" value="Unassembled WGS sequence"/>
</dbReference>
<feature type="domain" description="Peptidase M16 N-terminal" evidence="10">
    <location>
        <begin position="52"/>
        <end position="156"/>
    </location>
</feature>
<keyword evidence="4" id="KW-0479">Metal-binding</keyword>
<gene>
    <name evidence="12" type="ORF">DWW18_17940</name>
    <name evidence="13" type="ORF">DWZ68_15455</name>
</gene>
<dbReference type="GO" id="GO:0004222">
    <property type="term" value="F:metalloendopeptidase activity"/>
    <property type="evidence" value="ECO:0007669"/>
    <property type="project" value="InterPro"/>
</dbReference>
<evidence type="ECO:0000256" key="6">
    <source>
        <dbReference type="ARBA" id="ARBA00022833"/>
    </source>
</evidence>
<evidence type="ECO:0000256" key="8">
    <source>
        <dbReference type="RuleBase" id="RU004447"/>
    </source>
</evidence>
<comment type="similarity">
    <text evidence="2 8">Belongs to the peptidase M16 family.</text>
</comment>
<comment type="caution">
    <text evidence="12">The sequence shown here is derived from an EMBL/GenBank/DDBJ whole genome shotgun (WGS) entry which is preliminary data.</text>
</comment>
<evidence type="ECO:0000259" key="11">
    <source>
        <dbReference type="Pfam" id="PF05193"/>
    </source>
</evidence>
<keyword evidence="3" id="KW-0645">Protease</keyword>
<evidence type="ECO:0000256" key="9">
    <source>
        <dbReference type="SAM" id="SignalP"/>
    </source>
</evidence>
<dbReference type="PROSITE" id="PS00143">
    <property type="entry name" value="INSULINASE"/>
    <property type="match status" value="1"/>
</dbReference>
<dbReference type="GO" id="GO:0006508">
    <property type="term" value="P:proteolysis"/>
    <property type="evidence" value="ECO:0007669"/>
    <property type="project" value="UniProtKB-KW"/>
</dbReference>
<feature type="signal peptide" evidence="9">
    <location>
        <begin position="1"/>
        <end position="20"/>
    </location>
</feature>
<dbReference type="PANTHER" id="PTHR43690:SF17">
    <property type="entry name" value="PROTEIN YHJJ"/>
    <property type="match status" value="1"/>
</dbReference>
<evidence type="ECO:0000256" key="4">
    <source>
        <dbReference type="ARBA" id="ARBA00022723"/>
    </source>
</evidence>
<evidence type="ECO:0000256" key="2">
    <source>
        <dbReference type="ARBA" id="ARBA00007261"/>
    </source>
</evidence>
<sequence length="928" mass="108176">MRSLLLLLFLCSYCFSIAQKDSNTFRYGKLKNGLTYYIRHTAAQPGYADYYLVQNVGSLMEDEDQNGLAHVLEHMAFHATESFPEGVPAFLQRHGIETFNAVTRYDETIYHVDHVPTISSELVDSCVLVLRDWSGFLMLKPEDMDRERKVIREERRIRMNVSKRVQKMAEPYLYNRSKYALHDIIGSVEVVQNFTPEQLRGYYNAFYRPDQQAVIIMGDIDVARVEATVKRLFEVIPKRENPKPRLVYRIEDNEEPLYAKLIDNEIPNNSIQLVKRIPRPRVNSLEEMLREMLLRDFYNSIMRGYITEYVEAGESYLLGAGAWISGLVRNYDSFNLILTSLPGKEREALQQVLEQVEYVHRFGFADEVLQPLIENYRQGVKSNMGQEKSMPNDVFLRIYQDNFLLGRPVCTVDEKLAATLSVLDSLSAKSFQDWITGWYKGRDNWVFLMQGNDSTYLFPDAQEIEKMIRDSHSVDMEKERPQEQMVEENAELIDFEIKPGRIVKERKIKALDAEEWILDNGARVFYKYTDGDKGMFNMLAGSPGGRSVLKAEDLPSADALSALFLQGGLYKYDMRTLGFFLKDHTVDVNLSLEERSESISVVGASVDAELAFQLFYLTVERPRFDRVLYNRFVAINRMNWANLKATINDTISEMLSSIRRMESPRLWRKDTTYYAAMNYDRMIQIYKERFQDASDFTFYLVGDIEREKARELTIKYVGAVSSEYRKEKAVEYVYERRENITKDVEVNMPDRKYLVSIEFYNKLKTNPTEELCMRILKMYFQYHFQEKIRGDQGAAYSVQVLGGTSSSPDYQQELFIRFATSLDEGPEMRSLVRERIQEFLKQGITDEEVEDFILAIKKEKKSADDVAYNTIVFWTDNLQFYNKTGKRMDSPIYFDSIVDKIKAKDVLVFARKFFNSAQCVDLVIKSKY</sequence>
<feature type="domain" description="Peptidase M16 C-terminal" evidence="11">
    <location>
        <begin position="193"/>
        <end position="369"/>
    </location>
</feature>
<evidence type="ECO:0000313" key="14">
    <source>
        <dbReference type="Proteomes" id="UP000283589"/>
    </source>
</evidence>
<name>A0A412WVG6_9BACT</name>
<feature type="domain" description="Peptidase M16 C-terminal" evidence="11">
    <location>
        <begin position="677"/>
        <end position="851"/>
    </location>
</feature>
<dbReference type="STRING" id="1121130.GCA_000519105_02794"/>
<dbReference type="InterPro" id="IPR001431">
    <property type="entry name" value="Pept_M16_Zn_BS"/>
</dbReference>
<dbReference type="EMBL" id="QRZA01000035">
    <property type="protein sequence ID" value="RGV31316.1"/>
    <property type="molecule type" value="Genomic_DNA"/>
</dbReference>
<evidence type="ECO:0000313" key="15">
    <source>
        <dbReference type="Proteomes" id="UP000286038"/>
    </source>
</evidence>
<dbReference type="Pfam" id="PF05193">
    <property type="entry name" value="Peptidase_M16_C"/>
    <property type="match status" value="2"/>
</dbReference>
<dbReference type="InterPro" id="IPR011765">
    <property type="entry name" value="Pept_M16_N"/>
</dbReference>
<keyword evidence="7" id="KW-0482">Metalloprotease</keyword>
<dbReference type="PANTHER" id="PTHR43690">
    <property type="entry name" value="NARDILYSIN"/>
    <property type="match status" value="1"/>
</dbReference>
<evidence type="ECO:0000259" key="10">
    <source>
        <dbReference type="Pfam" id="PF00675"/>
    </source>
</evidence>
<dbReference type="RefSeq" id="WP_118261384.1">
    <property type="nucleotide sequence ID" value="NZ_CABJDM010000027.1"/>
</dbReference>
<dbReference type="Proteomes" id="UP000283589">
    <property type="component" value="Unassembled WGS sequence"/>
</dbReference>
<evidence type="ECO:0000313" key="12">
    <source>
        <dbReference type="EMBL" id="RGV31316.1"/>
    </source>
</evidence>
<evidence type="ECO:0000256" key="7">
    <source>
        <dbReference type="ARBA" id="ARBA00023049"/>
    </source>
</evidence>
<evidence type="ECO:0000256" key="5">
    <source>
        <dbReference type="ARBA" id="ARBA00022801"/>
    </source>
</evidence>
<comment type="cofactor">
    <cofactor evidence="1">
        <name>Zn(2+)</name>
        <dbReference type="ChEBI" id="CHEBI:29105"/>
    </cofactor>
</comment>
<evidence type="ECO:0000256" key="3">
    <source>
        <dbReference type="ARBA" id="ARBA00022670"/>
    </source>
</evidence>
<keyword evidence="9" id="KW-0732">Signal</keyword>
<keyword evidence="5" id="KW-0378">Hydrolase</keyword>
<organism evidence="12 14">
    <name type="scientific">Butyricimonas virosa</name>
    <dbReference type="NCBI Taxonomy" id="544645"/>
    <lineage>
        <taxon>Bacteria</taxon>
        <taxon>Pseudomonadati</taxon>
        <taxon>Bacteroidota</taxon>
        <taxon>Bacteroidia</taxon>
        <taxon>Bacteroidales</taxon>
        <taxon>Odoribacteraceae</taxon>
        <taxon>Butyricimonas</taxon>
    </lineage>
</organism>
<keyword evidence="6" id="KW-0862">Zinc</keyword>
<reference evidence="14 15" key="1">
    <citation type="submission" date="2018-08" db="EMBL/GenBank/DDBJ databases">
        <title>A genome reference for cultivated species of the human gut microbiota.</title>
        <authorList>
            <person name="Zou Y."/>
            <person name="Xue W."/>
            <person name="Luo G."/>
        </authorList>
    </citation>
    <scope>NUCLEOTIDE SEQUENCE [LARGE SCALE GENOMIC DNA]</scope>
    <source>
        <strain evidence="12 14">AF14-49</strain>
        <strain evidence="13 15">AF34-33</strain>
    </source>
</reference>
<dbReference type="EMBL" id="QRPV01000027">
    <property type="protein sequence ID" value="RHM40819.1"/>
    <property type="molecule type" value="Genomic_DNA"/>
</dbReference>